<keyword evidence="4" id="KW-1185">Reference proteome</keyword>
<gene>
    <name evidence="3" type="ORF">B0T20DRAFT_104855</name>
</gene>
<feature type="region of interest" description="Disordered" evidence="2">
    <location>
        <begin position="548"/>
        <end position="644"/>
    </location>
</feature>
<feature type="compositionally biased region" description="Polar residues" evidence="2">
    <location>
        <begin position="566"/>
        <end position="612"/>
    </location>
</feature>
<reference evidence="3" key="2">
    <citation type="submission" date="2023-07" db="EMBL/GenBank/DDBJ databases">
        <authorList>
            <consortium name="Lawrence Berkeley National Laboratory"/>
            <person name="Haridas S."/>
            <person name="Hensen N."/>
            <person name="Bonometti L."/>
            <person name="Westerberg I."/>
            <person name="Brannstrom I.O."/>
            <person name="Guillou S."/>
            <person name="Cros-Aarteil S."/>
            <person name="Calhoun S."/>
            <person name="Kuo A."/>
            <person name="Mondo S."/>
            <person name="Pangilinan J."/>
            <person name="Riley R."/>
            <person name="LaButti K."/>
            <person name="Andreopoulos B."/>
            <person name="Lipzen A."/>
            <person name="Chen C."/>
            <person name="Yanf M."/>
            <person name="Daum C."/>
            <person name="Ng V."/>
            <person name="Clum A."/>
            <person name="Steindorff A."/>
            <person name="Ohm R."/>
            <person name="Martin F."/>
            <person name="Silar P."/>
            <person name="Natvig D."/>
            <person name="Lalanne C."/>
            <person name="Gautier V."/>
            <person name="Ament-velasquez S.L."/>
            <person name="Kruys A."/>
            <person name="Hutchinson M.I."/>
            <person name="Powell A.J."/>
            <person name="Barry K."/>
            <person name="Miller A.N."/>
            <person name="Grigoriev I.V."/>
            <person name="Debuchy R."/>
            <person name="Gladieux P."/>
            <person name="Thoren M.H."/>
            <person name="Johannesson H."/>
        </authorList>
    </citation>
    <scope>NUCLEOTIDE SEQUENCE</scope>
    <source>
        <strain evidence="3">FGSC 1904</strain>
    </source>
</reference>
<protein>
    <recommendedName>
        <fullName evidence="5">M protein, serotype 2.1</fullName>
    </recommendedName>
</protein>
<dbReference type="AlphaFoldDB" id="A0AAE0NVH9"/>
<comment type="caution">
    <text evidence="3">The sequence shown here is derived from an EMBL/GenBank/DDBJ whole genome shotgun (WGS) entry which is preliminary data.</text>
</comment>
<dbReference type="Gene3D" id="1.10.287.1490">
    <property type="match status" value="1"/>
</dbReference>
<evidence type="ECO:0008006" key="5">
    <source>
        <dbReference type="Google" id="ProtNLM"/>
    </source>
</evidence>
<evidence type="ECO:0000313" key="3">
    <source>
        <dbReference type="EMBL" id="KAK3388421.1"/>
    </source>
</evidence>
<dbReference type="EMBL" id="JAUTDP010000016">
    <property type="protein sequence ID" value="KAK3388421.1"/>
    <property type="molecule type" value="Genomic_DNA"/>
</dbReference>
<reference evidence="3" key="1">
    <citation type="journal article" date="2023" name="Mol. Phylogenet. Evol.">
        <title>Genome-scale phylogeny and comparative genomics of the fungal order Sordariales.</title>
        <authorList>
            <person name="Hensen N."/>
            <person name="Bonometti L."/>
            <person name="Westerberg I."/>
            <person name="Brannstrom I.O."/>
            <person name="Guillou S."/>
            <person name="Cros-Aarteil S."/>
            <person name="Calhoun S."/>
            <person name="Haridas S."/>
            <person name="Kuo A."/>
            <person name="Mondo S."/>
            <person name="Pangilinan J."/>
            <person name="Riley R."/>
            <person name="LaButti K."/>
            <person name="Andreopoulos B."/>
            <person name="Lipzen A."/>
            <person name="Chen C."/>
            <person name="Yan M."/>
            <person name="Daum C."/>
            <person name="Ng V."/>
            <person name="Clum A."/>
            <person name="Steindorff A."/>
            <person name="Ohm R.A."/>
            <person name="Martin F."/>
            <person name="Silar P."/>
            <person name="Natvig D.O."/>
            <person name="Lalanne C."/>
            <person name="Gautier V."/>
            <person name="Ament-Velasquez S.L."/>
            <person name="Kruys A."/>
            <person name="Hutchinson M.I."/>
            <person name="Powell A.J."/>
            <person name="Barry K."/>
            <person name="Miller A.N."/>
            <person name="Grigoriev I.V."/>
            <person name="Debuchy R."/>
            <person name="Gladieux P."/>
            <person name="Hiltunen Thoren M."/>
            <person name="Johannesson H."/>
        </authorList>
    </citation>
    <scope>NUCLEOTIDE SEQUENCE</scope>
    <source>
        <strain evidence="3">FGSC 1904</strain>
    </source>
</reference>
<feature type="region of interest" description="Disordered" evidence="2">
    <location>
        <begin position="198"/>
        <end position="241"/>
    </location>
</feature>
<name>A0AAE0NVH9_SORBR</name>
<dbReference type="Proteomes" id="UP001281003">
    <property type="component" value="Unassembled WGS sequence"/>
</dbReference>
<feature type="region of interest" description="Disordered" evidence="2">
    <location>
        <begin position="408"/>
        <end position="532"/>
    </location>
</feature>
<dbReference type="PANTHER" id="PTHR38120:SF1">
    <property type="entry name" value="M PROTEIN, SEROTYPE 2.1"/>
    <property type="match status" value="1"/>
</dbReference>
<organism evidence="3 4">
    <name type="scientific">Sordaria brevicollis</name>
    <dbReference type="NCBI Taxonomy" id="83679"/>
    <lineage>
        <taxon>Eukaryota</taxon>
        <taxon>Fungi</taxon>
        <taxon>Dikarya</taxon>
        <taxon>Ascomycota</taxon>
        <taxon>Pezizomycotina</taxon>
        <taxon>Sordariomycetes</taxon>
        <taxon>Sordariomycetidae</taxon>
        <taxon>Sordariales</taxon>
        <taxon>Sordariaceae</taxon>
        <taxon>Sordaria</taxon>
    </lineage>
</organism>
<accession>A0AAE0NVH9</accession>
<feature type="compositionally biased region" description="Polar residues" evidence="2">
    <location>
        <begin position="548"/>
        <end position="557"/>
    </location>
</feature>
<sequence>MATVVKKPPASSGRETPTGTTRPAARASTPSSASTASSVARTRSIRSGTPVSARAAVSQRRESLRGNGANNITKEPSAVDLEREEAARAETLAIIEDLKERLSKAEASSESHKRQMDILQSRLDDATREQAKLEEKVHENEEQIEALKNEKREISRQMREMESIYEAERSAMLKEKEEMANREEEMQTVIQRLKDSLAQRDEEGVRHARRPSIATTSSSQNLDNGSFAPPSSIHRSNSQNNSKLLLQKDKLIESLRLELAEAQIKLVESENQGGGRLREVERQLMEARMANARLMEDNESYQLLLQERTLKGDFGTSDFSYMGSSANQDALAALEGRSTTTGPTSLADELSDAVEHEPIQEVDHEAQKRLEGELKTVKDQNKALTLYINKIIERLLSHQEFEHILDQSNDFKGPSSSAAQQPNTNKELPPAPAGGASANLIQRAKSIATGGGPIGATTTARVRPRPMSFMPQGGGLNAPLNSAGIHSGVSSGVSSPINTTNPDTAPSIPIGLGRSVSGAGGRRGRPLSEQFGPGASVASAMYNKNTGVLPSSASQYSRDGEAASPLSPTMRTSGGSFFNSNPNRSSTSTFPGSTVRNSETSSDTQSIRSSITGYGREDMSTPSHSPPRSHHEKPATTFAGNKPRPLRLVQENAAAEEAARQAAQQQNKRTSWIGWAFGGGGGAGANGGRKESVTAENMMGGEVIRE</sequence>
<feature type="coiled-coil region" evidence="1">
    <location>
        <begin position="245"/>
        <end position="297"/>
    </location>
</feature>
<feature type="compositionally biased region" description="Polar residues" evidence="2">
    <location>
        <begin position="408"/>
        <end position="426"/>
    </location>
</feature>
<feature type="compositionally biased region" description="Polar residues" evidence="2">
    <location>
        <begin position="213"/>
        <end position="224"/>
    </location>
</feature>
<dbReference type="PANTHER" id="PTHR38120">
    <property type="entry name" value="EXPRESSED PROTEIN"/>
    <property type="match status" value="1"/>
</dbReference>
<feature type="region of interest" description="Disordered" evidence="2">
    <location>
        <begin position="1"/>
        <end position="84"/>
    </location>
</feature>
<feature type="region of interest" description="Disordered" evidence="2">
    <location>
        <begin position="681"/>
        <end position="706"/>
    </location>
</feature>
<keyword evidence="1" id="KW-0175">Coiled coil</keyword>
<evidence type="ECO:0000256" key="2">
    <source>
        <dbReference type="SAM" id="MobiDB-lite"/>
    </source>
</evidence>
<proteinExistence type="predicted"/>
<evidence type="ECO:0000256" key="1">
    <source>
        <dbReference type="SAM" id="Coils"/>
    </source>
</evidence>
<feature type="compositionally biased region" description="Low complexity" evidence="2">
    <location>
        <begin position="11"/>
        <end position="47"/>
    </location>
</feature>
<evidence type="ECO:0000313" key="4">
    <source>
        <dbReference type="Proteomes" id="UP001281003"/>
    </source>
</evidence>